<dbReference type="InterPro" id="IPR029044">
    <property type="entry name" value="Nucleotide-diphossugar_trans"/>
</dbReference>
<keyword evidence="3" id="KW-0808">Transferase</keyword>
<protein>
    <recommendedName>
        <fullName evidence="7">Glycolipid 2-alpha-mannosyltransferase</fullName>
    </recommendedName>
</protein>
<dbReference type="Pfam" id="PF01793">
    <property type="entry name" value="Glyco_transf_15"/>
    <property type="match status" value="1"/>
</dbReference>
<dbReference type="EMBL" id="JBANMG010000006">
    <property type="protein sequence ID" value="KAK6951614.1"/>
    <property type="molecule type" value="Genomic_DNA"/>
</dbReference>
<dbReference type="GO" id="GO:0000026">
    <property type="term" value="F:alpha-1,2-mannosyltransferase activity"/>
    <property type="evidence" value="ECO:0007669"/>
    <property type="project" value="TreeGrafter"/>
</dbReference>
<accession>A0AAX6MGI8</accession>
<dbReference type="PROSITE" id="PS51257">
    <property type="entry name" value="PROKAR_LIPOPROTEIN"/>
    <property type="match status" value="1"/>
</dbReference>
<reference evidence="5 6" key="1">
    <citation type="journal article" date="2024" name="Front Chem Biol">
        <title>Unveiling the potential of Daldinia eschscholtzii MFLUCC 19-0629 through bioactivity and bioinformatics studies for enhanced sustainable agriculture production.</title>
        <authorList>
            <person name="Brooks S."/>
            <person name="Weaver J.A."/>
            <person name="Klomchit A."/>
            <person name="Alharthi S.A."/>
            <person name="Onlamun T."/>
            <person name="Nurani R."/>
            <person name="Vong T.K."/>
            <person name="Alberti F."/>
            <person name="Greco C."/>
        </authorList>
    </citation>
    <scope>NUCLEOTIDE SEQUENCE [LARGE SCALE GENOMIC DNA]</scope>
    <source>
        <strain evidence="5">MFLUCC 19-0629</strain>
    </source>
</reference>
<dbReference type="AlphaFoldDB" id="A0AAX6MGI8"/>
<evidence type="ECO:0000313" key="5">
    <source>
        <dbReference type="EMBL" id="KAK6951614.1"/>
    </source>
</evidence>
<dbReference type="Gene3D" id="3.90.550.10">
    <property type="entry name" value="Spore Coat Polysaccharide Biosynthesis Protein SpsA, Chain A"/>
    <property type="match status" value="1"/>
</dbReference>
<name>A0AAX6MGI8_9PEZI</name>
<evidence type="ECO:0000313" key="6">
    <source>
        <dbReference type="Proteomes" id="UP001369815"/>
    </source>
</evidence>
<evidence type="ECO:0000256" key="2">
    <source>
        <dbReference type="ARBA" id="ARBA00022676"/>
    </source>
</evidence>
<dbReference type="GO" id="GO:0000032">
    <property type="term" value="P:cell wall mannoprotein biosynthetic process"/>
    <property type="evidence" value="ECO:0007669"/>
    <property type="project" value="TreeGrafter"/>
</dbReference>
<dbReference type="PANTHER" id="PTHR31121">
    <property type="entry name" value="ALPHA-1,2 MANNOSYLTRANSFERASE KTR1"/>
    <property type="match status" value="1"/>
</dbReference>
<sequence length="432" mass="50620">MSFLHRLPRLRRRGGWLQSPILWVIGVACLLEVTIHASRYRVPVPPREFDTPFYTSCQEPPSTPPETPRENAAIVMLARNQEAEQAAKSVRSIEQRFNRWFRYPIVFLNDEPWNDEFKEAVNASTSAPIFFELVPKEQWTFPSWMDQDAARASIKDQGDRGILYAGKETYHHMCRFFSGNFYQVEALKKYKWYWRLEPDVEFSCSITYDPFVEMARHNKVYGFTISLWEEKRTCPSLFREVSDWKELKGIPSTNLWKASVDASWVPWPFRSLLSWFSHRDKSGDGWNLCHYWSNFEIADLDFFRGSKYQDLYQHLEHTGGFYFERWGDAAVHSLAVNMLAEPHQVHHFADIGYRHDWYYQCPANAPGGQLPESKALNEVQSTWAEEIPGGVGCRCDCDGRRNRNHASYCLNKLKAPNTAHRPWSTWLLSFIF</sequence>
<dbReference type="PANTHER" id="PTHR31121:SF2">
    <property type="entry name" value="MANNOSYLTRANSFERASE KTR5-RELATED"/>
    <property type="match status" value="1"/>
</dbReference>
<dbReference type="GO" id="GO:0006487">
    <property type="term" value="P:protein N-linked glycosylation"/>
    <property type="evidence" value="ECO:0007669"/>
    <property type="project" value="TreeGrafter"/>
</dbReference>
<keyword evidence="2" id="KW-0328">Glycosyltransferase</keyword>
<evidence type="ECO:0008006" key="7">
    <source>
        <dbReference type="Google" id="ProtNLM"/>
    </source>
</evidence>
<gene>
    <name evidence="5" type="ORF">Daesc_006136</name>
</gene>
<dbReference type="GO" id="GO:0016020">
    <property type="term" value="C:membrane"/>
    <property type="evidence" value="ECO:0007669"/>
    <property type="project" value="InterPro"/>
</dbReference>
<comment type="similarity">
    <text evidence="1">Belongs to the glycosyltransferase 15 family.</text>
</comment>
<dbReference type="GO" id="GO:0005794">
    <property type="term" value="C:Golgi apparatus"/>
    <property type="evidence" value="ECO:0007669"/>
    <property type="project" value="TreeGrafter"/>
</dbReference>
<proteinExistence type="inferred from homology"/>
<organism evidence="5 6">
    <name type="scientific">Daldinia eschscholtzii</name>
    <dbReference type="NCBI Taxonomy" id="292717"/>
    <lineage>
        <taxon>Eukaryota</taxon>
        <taxon>Fungi</taxon>
        <taxon>Dikarya</taxon>
        <taxon>Ascomycota</taxon>
        <taxon>Pezizomycotina</taxon>
        <taxon>Sordariomycetes</taxon>
        <taxon>Xylariomycetidae</taxon>
        <taxon>Xylariales</taxon>
        <taxon>Hypoxylaceae</taxon>
        <taxon>Daldinia</taxon>
    </lineage>
</organism>
<dbReference type="Proteomes" id="UP001369815">
    <property type="component" value="Unassembled WGS sequence"/>
</dbReference>
<dbReference type="InterPro" id="IPR002685">
    <property type="entry name" value="Glyco_trans_15"/>
</dbReference>
<evidence type="ECO:0000256" key="1">
    <source>
        <dbReference type="ARBA" id="ARBA00007677"/>
    </source>
</evidence>
<dbReference type="PIRSF" id="PIRSF018153">
    <property type="entry name" value="Glyco_trans_15"/>
    <property type="match status" value="1"/>
</dbReference>
<comment type="caution">
    <text evidence="5">The sequence shown here is derived from an EMBL/GenBank/DDBJ whole genome shotgun (WGS) entry which is preliminary data.</text>
</comment>
<feature type="active site" description="Nucleophile" evidence="4">
    <location>
        <position position="296"/>
    </location>
</feature>
<dbReference type="SUPFAM" id="SSF53448">
    <property type="entry name" value="Nucleotide-diphospho-sugar transferases"/>
    <property type="match status" value="1"/>
</dbReference>
<keyword evidence="6" id="KW-1185">Reference proteome</keyword>
<evidence type="ECO:0000256" key="4">
    <source>
        <dbReference type="PIRSR" id="PIRSR018153-1"/>
    </source>
</evidence>
<evidence type="ECO:0000256" key="3">
    <source>
        <dbReference type="ARBA" id="ARBA00022679"/>
    </source>
</evidence>